<dbReference type="RefSeq" id="WP_093170134.1">
    <property type="nucleotide sequence ID" value="NZ_FNCN01000008.1"/>
</dbReference>
<dbReference type="Gene3D" id="3.40.50.300">
    <property type="entry name" value="P-loop containing nucleotide triphosphate hydrolases"/>
    <property type="match status" value="1"/>
</dbReference>
<dbReference type="EMBL" id="FNCN01000008">
    <property type="protein sequence ID" value="SDG78715.1"/>
    <property type="molecule type" value="Genomic_DNA"/>
</dbReference>
<dbReference type="STRING" id="504805.SAMN05421505_10821"/>
<protein>
    <submittedName>
        <fullName evidence="1">Uncharacterized protein</fullName>
    </submittedName>
</protein>
<dbReference type="OrthoDB" id="5171766at2"/>
<dbReference type="AlphaFoldDB" id="A0A1G7X3F5"/>
<reference evidence="1 2" key="1">
    <citation type="submission" date="2016-10" db="EMBL/GenBank/DDBJ databases">
        <authorList>
            <person name="de Groot N.N."/>
        </authorList>
    </citation>
    <scope>NUCLEOTIDE SEQUENCE [LARGE SCALE GENOMIC DNA]</scope>
    <source>
        <strain evidence="1 2">CPCC 201354</strain>
    </source>
</reference>
<accession>A0A1G7X3F5</accession>
<keyword evidence="2" id="KW-1185">Reference proteome</keyword>
<dbReference type="InterPro" id="IPR027417">
    <property type="entry name" value="P-loop_NTPase"/>
</dbReference>
<evidence type="ECO:0000313" key="1">
    <source>
        <dbReference type="EMBL" id="SDG78715.1"/>
    </source>
</evidence>
<dbReference type="Proteomes" id="UP000198923">
    <property type="component" value="Unassembled WGS sequence"/>
</dbReference>
<sequence>MTTVRCPICLHEFPWKRARLVSLDENTGAARELVREDGESDTRWRHRLTFAYRECPGERPPHHLPHEYGEYEGRVVIGMIGTAVAGKTHLLAAMIGEFARTAHLPEVGLRVEEFHPFLHRDYMKTVVEPFLARREQLTRTSHDAIGYVDTLKVTNVDRPRPARYAVTFFDVAGEVQERSGEAVRFLGAVNALIFIVDPMRVGGLGAPEKERAAGDPTFGNALRTLEHTLNPEKRPLLPLPAAFVVNKADLLRHRGFAAVDRWMSRDGEDFHLGTVERESADAYTFLATHGASRWASAASRFADSTLHFASATGVSAEGDYFPERGFQPRRVLKPLLSLLAMKGVVDPGMLGREESC</sequence>
<organism evidence="1 2">
    <name type="scientific">Sinosporangium album</name>
    <dbReference type="NCBI Taxonomy" id="504805"/>
    <lineage>
        <taxon>Bacteria</taxon>
        <taxon>Bacillati</taxon>
        <taxon>Actinomycetota</taxon>
        <taxon>Actinomycetes</taxon>
        <taxon>Streptosporangiales</taxon>
        <taxon>Streptosporangiaceae</taxon>
        <taxon>Sinosporangium</taxon>
    </lineage>
</organism>
<gene>
    <name evidence="1" type="ORF">SAMN05421505_10821</name>
</gene>
<evidence type="ECO:0000313" key="2">
    <source>
        <dbReference type="Proteomes" id="UP000198923"/>
    </source>
</evidence>
<proteinExistence type="predicted"/>
<dbReference type="SUPFAM" id="SSF52540">
    <property type="entry name" value="P-loop containing nucleoside triphosphate hydrolases"/>
    <property type="match status" value="1"/>
</dbReference>
<name>A0A1G7X3F5_9ACTN</name>